<protein>
    <submittedName>
        <fullName evidence="1">Uncharacterized protein</fullName>
    </submittedName>
</protein>
<sequence>METRFRNLDLLIQTQPMPVEFRNTKAVILCNDCSGKCTVPYHWLALKCIACLSYNTVKLQIVDRNLEAMAAASSGMQDSQPDALGYGNDIGGGGC</sequence>
<dbReference type="Proteomes" id="UP001148737">
    <property type="component" value="Unassembled WGS sequence"/>
</dbReference>
<comment type="caution">
    <text evidence="1">The sequence shown here is derived from an EMBL/GenBank/DDBJ whole genome shotgun (WGS) entry which is preliminary data.</text>
</comment>
<proteinExistence type="predicted"/>
<dbReference type="EMBL" id="JANAKD010000115">
    <property type="protein sequence ID" value="KAJ3497374.1"/>
    <property type="molecule type" value="Genomic_DNA"/>
</dbReference>
<organism evidence="1 2">
    <name type="scientific">Lecanicillium saksenae</name>
    <dbReference type="NCBI Taxonomy" id="468837"/>
    <lineage>
        <taxon>Eukaryota</taxon>
        <taxon>Fungi</taxon>
        <taxon>Dikarya</taxon>
        <taxon>Ascomycota</taxon>
        <taxon>Pezizomycotina</taxon>
        <taxon>Sordariomycetes</taxon>
        <taxon>Hypocreomycetidae</taxon>
        <taxon>Hypocreales</taxon>
        <taxon>Cordycipitaceae</taxon>
        <taxon>Lecanicillium</taxon>
    </lineage>
</organism>
<accession>A0ACC1R2A0</accession>
<name>A0ACC1R2A0_9HYPO</name>
<reference evidence="1" key="1">
    <citation type="submission" date="2022-07" db="EMBL/GenBank/DDBJ databases">
        <title>Genome Sequence of Lecanicillium saksenae.</title>
        <authorList>
            <person name="Buettner E."/>
        </authorList>
    </citation>
    <scope>NUCLEOTIDE SEQUENCE</scope>
    <source>
        <strain evidence="1">VT-O1</strain>
    </source>
</reference>
<evidence type="ECO:0000313" key="2">
    <source>
        <dbReference type="Proteomes" id="UP001148737"/>
    </source>
</evidence>
<evidence type="ECO:0000313" key="1">
    <source>
        <dbReference type="EMBL" id="KAJ3497374.1"/>
    </source>
</evidence>
<keyword evidence="2" id="KW-1185">Reference proteome</keyword>
<gene>
    <name evidence="1" type="ORF">NLG97_g1954</name>
</gene>